<organism evidence="4">
    <name type="scientific">Lepeophtheirus salmonis</name>
    <name type="common">Salmon louse</name>
    <name type="synonym">Caligus salmonis</name>
    <dbReference type="NCBI Taxonomy" id="72036"/>
    <lineage>
        <taxon>Eukaryota</taxon>
        <taxon>Metazoa</taxon>
        <taxon>Ecdysozoa</taxon>
        <taxon>Arthropoda</taxon>
        <taxon>Crustacea</taxon>
        <taxon>Multicrustacea</taxon>
        <taxon>Hexanauplia</taxon>
        <taxon>Copepoda</taxon>
        <taxon>Siphonostomatoida</taxon>
        <taxon>Caligidae</taxon>
        <taxon>Lepeophtheirus</taxon>
    </lineage>
</organism>
<dbReference type="Pfam" id="PF00379">
    <property type="entry name" value="Chitin_bind_4"/>
    <property type="match status" value="1"/>
</dbReference>
<dbReference type="PANTHER" id="PTHR12236:SF79">
    <property type="entry name" value="CUTICULAR PROTEIN 50CB-RELATED"/>
    <property type="match status" value="1"/>
</dbReference>
<dbReference type="PROSITE" id="PS51155">
    <property type="entry name" value="CHIT_BIND_RR_2"/>
    <property type="match status" value="1"/>
</dbReference>
<dbReference type="OrthoDB" id="6423516at2759"/>
<evidence type="ECO:0000256" key="2">
    <source>
        <dbReference type="PROSITE-ProRule" id="PRU00497"/>
    </source>
</evidence>
<dbReference type="EMBL" id="HACA01014039">
    <property type="protein sequence ID" value="CDW31400.1"/>
    <property type="molecule type" value="Transcribed_RNA"/>
</dbReference>
<feature type="non-terminal residue" evidence="4">
    <location>
        <position position="1"/>
    </location>
</feature>
<keyword evidence="1 2" id="KW-0193">Cuticle</keyword>
<dbReference type="InterPro" id="IPR051217">
    <property type="entry name" value="Insect_Cuticle_Struc_Prot"/>
</dbReference>
<feature type="non-terminal residue" evidence="4">
    <location>
        <position position="181"/>
    </location>
</feature>
<dbReference type="GO" id="GO:0042302">
    <property type="term" value="F:structural constituent of cuticle"/>
    <property type="evidence" value="ECO:0007669"/>
    <property type="project" value="UniProtKB-UniRule"/>
</dbReference>
<name>A0A0K2TZZ6_LEPSM</name>
<feature type="region of interest" description="Disordered" evidence="3">
    <location>
        <begin position="153"/>
        <end position="181"/>
    </location>
</feature>
<dbReference type="PRINTS" id="PR00947">
    <property type="entry name" value="CUTICLE"/>
</dbReference>
<reference evidence="4" key="1">
    <citation type="submission" date="2014-05" db="EMBL/GenBank/DDBJ databases">
        <authorList>
            <person name="Chronopoulou M."/>
        </authorList>
    </citation>
    <scope>NUCLEOTIDE SEQUENCE</scope>
    <source>
        <tissue evidence="4">Whole organism</tissue>
    </source>
</reference>
<feature type="compositionally biased region" description="Pro residues" evidence="3">
    <location>
        <begin position="165"/>
        <end position="181"/>
    </location>
</feature>
<dbReference type="GO" id="GO:0005615">
    <property type="term" value="C:extracellular space"/>
    <property type="evidence" value="ECO:0007669"/>
    <property type="project" value="TreeGrafter"/>
</dbReference>
<accession>A0A0K2TZZ6</accession>
<feature type="compositionally biased region" description="Low complexity" evidence="3">
    <location>
        <begin position="153"/>
        <end position="164"/>
    </location>
</feature>
<dbReference type="PANTHER" id="PTHR12236">
    <property type="entry name" value="STRUCTURAL CONTITUENT OF CUTICLE"/>
    <property type="match status" value="1"/>
</dbReference>
<dbReference type="AlphaFoldDB" id="A0A0K2TZZ6"/>
<dbReference type="PROSITE" id="PS00233">
    <property type="entry name" value="CHIT_BIND_RR_1"/>
    <property type="match status" value="1"/>
</dbReference>
<sequence>SNSNQQKCSASSLLVPSSPPFLESIPLLIQPPIIQLLLPTTHHLHTNPLHMMNHPAPHPAPYHPAPAPYHPAPAYKPAPYDESPKPYAFQYGVADDYSGTKFSAEENSDAKTVAGSYQVALPDGRIQTVTYTADDYAGFVADVKYEGVPTYPKYEPKPASYKPAPYKPAPVYHPAPAPYHA</sequence>
<protein>
    <submittedName>
        <fullName evidence="4">Putative LOC100870303 [Apis florea]</fullName>
    </submittedName>
</protein>
<proteinExistence type="predicted"/>
<evidence type="ECO:0000313" key="4">
    <source>
        <dbReference type="EMBL" id="CDW31400.1"/>
    </source>
</evidence>
<dbReference type="GO" id="GO:0031012">
    <property type="term" value="C:extracellular matrix"/>
    <property type="evidence" value="ECO:0007669"/>
    <property type="project" value="TreeGrafter"/>
</dbReference>
<dbReference type="InterPro" id="IPR031311">
    <property type="entry name" value="CHIT_BIND_RR_consensus"/>
</dbReference>
<evidence type="ECO:0000256" key="3">
    <source>
        <dbReference type="SAM" id="MobiDB-lite"/>
    </source>
</evidence>
<dbReference type="InterPro" id="IPR000618">
    <property type="entry name" value="Insect_cuticle"/>
</dbReference>
<evidence type="ECO:0000256" key="1">
    <source>
        <dbReference type="ARBA" id="ARBA00022460"/>
    </source>
</evidence>